<evidence type="ECO:0000313" key="2">
    <source>
        <dbReference type="WBParaSite" id="nRc.2.0.1.t32908-RA"/>
    </source>
</evidence>
<organism evidence="1 2">
    <name type="scientific">Romanomermis culicivorax</name>
    <name type="common">Nematode worm</name>
    <dbReference type="NCBI Taxonomy" id="13658"/>
    <lineage>
        <taxon>Eukaryota</taxon>
        <taxon>Metazoa</taxon>
        <taxon>Ecdysozoa</taxon>
        <taxon>Nematoda</taxon>
        <taxon>Enoplea</taxon>
        <taxon>Dorylaimia</taxon>
        <taxon>Mermithida</taxon>
        <taxon>Mermithoidea</taxon>
        <taxon>Mermithidae</taxon>
        <taxon>Romanomermis</taxon>
    </lineage>
</organism>
<dbReference type="AlphaFoldDB" id="A0A915K266"/>
<reference evidence="2" key="1">
    <citation type="submission" date="2022-11" db="UniProtKB">
        <authorList>
            <consortium name="WormBaseParasite"/>
        </authorList>
    </citation>
    <scope>IDENTIFICATION</scope>
</reference>
<protein>
    <submittedName>
        <fullName evidence="2">Uncharacterized protein</fullName>
    </submittedName>
</protein>
<name>A0A915K266_ROMCU</name>
<evidence type="ECO:0000313" key="1">
    <source>
        <dbReference type="Proteomes" id="UP000887565"/>
    </source>
</evidence>
<keyword evidence="1" id="KW-1185">Reference proteome</keyword>
<sequence length="130" mass="14241">MLPTGSGYDSEMTRVVVCGGQSSGRLWRSSCHNLTMTGLQRLTMGSGGGVEPGEKCSVACDFKKREHALEKQWLGRRCHFDGCILATGSGYDSGITRVVVCGSQSSGRLWCSRVAGKWDYCGWKRKVEIR</sequence>
<accession>A0A915K266</accession>
<dbReference type="WBParaSite" id="nRc.2.0.1.t32908-RA">
    <property type="protein sequence ID" value="nRc.2.0.1.t32908-RA"/>
    <property type="gene ID" value="nRc.2.0.1.g32908"/>
</dbReference>
<dbReference type="Proteomes" id="UP000887565">
    <property type="component" value="Unplaced"/>
</dbReference>
<proteinExistence type="predicted"/>